<evidence type="ECO:0000256" key="4">
    <source>
        <dbReference type="ARBA" id="ARBA00022729"/>
    </source>
</evidence>
<sequence>MKKSLLIPFVLAPMAIPSVQGKEQVRKDQTEKRPNIIFFLVDDMGWQDTSLPFWTRKTHYNEEFETPNMERLAAKGMMFTQAYASSISSPSRCSLLTGANAARHCVTNWTYPKNEQTDSPSSVFKVADWNVNGICEVPGISHTFQVTALPELLKENGYHTIHCGKAHFGAVDTPGESPYHFGFEVNIAGHAGGGLASYLGEDNYGNRTDGKPSPAFAVPGLEKYWGTHTFVTEALTLEAIKALDHAKEYNQPFFLYMAHYAIHIPIDKDARYYQKYLDKGLSPKEAAYAGLIEGMDKSLGDLMDWLDKNGETENTIIIFMSDNGGLASQPDWRDGTPYTQNSPLKSGKGSAYEGGIREPMIVSWPGVVKPDTKCDKYMIIEDFFPTILEMAGVKHYSTVQQVDGKSIVPLLTQAGDPSNGRSLYWNFPNNWGNTGPGIGPTCTVRKGDWKLIYYYDTGKKELFDIKEDIGEKNDLSLQHPDIVKRLSKDLGRYLRKVGGQRPTFKATGLPCPWPDEIDR</sequence>
<comment type="caution">
    <text evidence="8">The sequence shown here is derived from an EMBL/GenBank/DDBJ whole genome shotgun (WGS) entry which is preliminary data.</text>
</comment>
<dbReference type="EMBL" id="JANDHW010000006">
    <property type="protein sequence ID" value="MCP9611959.1"/>
    <property type="molecule type" value="Genomic_DNA"/>
</dbReference>
<evidence type="ECO:0000256" key="2">
    <source>
        <dbReference type="ARBA" id="ARBA00008779"/>
    </source>
</evidence>
<evidence type="ECO:0000313" key="9">
    <source>
        <dbReference type="Proteomes" id="UP001205603"/>
    </source>
</evidence>
<evidence type="ECO:0000256" key="5">
    <source>
        <dbReference type="ARBA" id="ARBA00022801"/>
    </source>
</evidence>
<dbReference type="Gene3D" id="3.40.720.10">
    <property type="entry name" value="Alkaline Phosphatase, subunit A"/>
    <property type="match status" value="1"/>
</dbReference>
<gene>
    <name evidence="8" type="ORF">NMU02_07645</name>
</gene>
<keyword evidence="6" id="KW-0106">Calcium</keyword>
<dbReference type="InterPro" id="IPR024607">
    <property type="entry name" value="Sulfatase_CS"/>
</dbReference>
<dbReference type="CDD" id="cd16144">
    <property type="entry name" value="ARS_like"/>
    <property type="match status" value="1"/>
</dbReference>
<dbReference type="Proteomes" id="UP001205603">
    <property type="component" value="Unassembled WGS sequence"/>
</dbReference>
<dbReference type="SUPFAM" id="SSF53649">
    <property type="entry name" value="Alkaline phosphatase-like"/>
    <property type="match status" value="1"/>
</dbReference>
<dbReference type="RefSeq" id="WP_255027127.1">
    <property type="nucleotide sequence ID" value="NZ_JANDHW010000006.1"/>
</dbReference>
<organism evidence="8 9">
    <name type="scientific">Coprobacter tertius</name>
    <dbReference type="NCBI Taxonomy" id="2944915"/>
    <lineage>
        <taxon>Bacteria</taxon>
        <taxon>Pseudomonadati</taxon>
        <taxon>Bacteroidota</taxon>
        <taxon>Bacteroidia</taxon>
        <taxon>Bacteroidales</taxon>
        <taxon>Barnesiellaceae</taxon>
        <taxon>Coprobacter</taxon>
    </lineage>
</organism>
<keyword evidence="5" id="KW-0378">Hydrolase</keyword>
<dbReference type="Pfam" id="PF00884">
    <property type="entry name" value="Sulfatase"/>
    <property type="match status" value="1"/>
</dbReference>
<evidence type="ECO:0000313" key="8">
    <source>
        <dbReference type="EMBL" id="MCP9611959.1"/>
    </source>
</evidence>
<name>A0ABT1MH40_9BACT</name>
<evidence type="ECO:0000256" key="6">
    <source>
        <dbReference type="ARBA" id="ARBA00022837"/>
    </source>
</evidence>
<comment type="similarity">
    <text evidence="2">Belongs to the sulfatase family.</text>
</comment>
<evidence type="ECO:0000259" key="7">
    <source>
        <dbReference type="Pfam" id="PF00884"/>
    </source>
</evidence>
<comment type="cofactor">
    <cofactor evidence="1">
        <name>Ca(2+)</name>
        <dbReference type="ChEBI" id="CHEBI:29108"/>
    </cofactor>
</comment>
<accession>A0ABT1MH40</accession>
<dbReference type="PROSITE" id="PS00523">
    <property type="entry name" value="SULFATASE_1"/>
    <property type="match status" value="1"/>
</dbReference>
<dbReference type="PANTHER" id="PTHR42693">
    <property type="entry name" value="ARYLSULFATASE FAMILY MEMBER"/>
    <property type="match status" value="1"/>
</dbReference>
<dbReference type="InterPro" id="IPR050738">
    <property type="entry name" value="Sulfatase"/>
</dbReference>
<keyword evidence="3" id="KW-0479">Metal-binding</keyword>
<evidence type="ECO:0000256" key="3">
    <source>
        <dbReference type="ARBA" id="ARBA00022723"/>
    </source>
</evidence>
<dbReference type="InterPro" id="IPR017850">
    <property type="entry name" value="Alkaline_phosphatase_core_sf"/>
</dbReference>
<dbReference type="PANTHER" id="PTHR42693:SF42">
    <property type="entry name" value="ARYLSULFATASE G"/>
    <property type="match status" value="1"/>
</dbReference>
<dbReference type="Gene3D" id="3.30.1120.10">
    <property type="match status" value="1"/>
</dbReference>
<dbReference type="InterPro" id="IPR000917">
    <property type="entry name" value="Sulfatase_N"/>
</dbReference>
<proteinExistence type="inferred from homology"/>
<evidence type="ECO:0000256" key="1">
    <source>
        <dbReference type="ARBA" id="ARBA00001913"/>
    </source>
</evidence>
<keyword evidence="9" id="KW-1185">Reference proteome</keyword>
<keyword evidence="4" id="KW-0732">Signal</keyword>
<reference evidence="8 9" key="1">
    <citation type="submission" date="2022-07" db="EMBL/GenBank/DDBJ databases">
        <title>Fecal culturing of patients with breast cancer.</title>
        <authorList>
            <person name="Teng N.M.Y."/>
            <person name="Kiu R."/>
            <person name="Evans R."/>
            <person name="Baker D.J."/>
            <person name="Zenner C."/>
            <person name="Robinson S.D."/>
            <person name="Hall L.J."/>
        </authorList>
    </citation>
    <scope>NUCLEOTIDE SEQUENCE [LARGE SCALE GENOMIC DNA]</scope>
    <source>
        <strain evidence="8 9">LH1063</strain>
    </source>
</reference>
<protein>
    <submittedName>
        <fullName evidence="8">Sulfatase</fullName>
    </submittedName>
</protein>
<feature type="domain" description="Sulfatase N-terminal" evidence="7">
    <location>
        <begin position="34"/>
        <end position="393"/>
    </location>
</feature>